<dbReference type="PANTHER" id="PTHR24096">
    <property type="entry name" value="LONG-CHAIN-FATTY-ACID--COA LIGASE"/>
    <property type="match status" value="1"/>
</dbReference>
<evidence type="ECO:0000256" key="2">
    <source>
        <dbReference type="ARBA" id="ARBA00022598"/>
    </source>
</evidence>
<dbReference type="InterPro" id="IPR045851">
    <property type="entry name" value="AMP-bd_C_sf"/>
</dbReference>
<dbReference type="Gene3D" id="3.40.50.12780">
    <property type="entry name" value="N-terminal domain of ligase-like"/>
    <property type="match status" value="1"/>
</dbReference>
<dbReference type="GO" id="GO:0016405">
    <property type="term" value="F:CoA-ligase activity"/>
    <property type="evidence" value="ECO:0007669"/>
    <property type="project" value="TreeGrafter"/>
</dbReference>
<dbReference type="RefSeq" id="WP_246905917.1">
    <property type="nucleotide sequence ID" value="NZ_JALJRB010000008.1"/>
</dbReference>
<dbReference type="InterPro" id="IPR000873">
    <property type="entry name" value="AMP-dep_synth/lig_dom"/>
</dbReference>
<evidence type="ECO:0000259" key="4">
    <source>
        <dbReference type="Pfam" id="PF13193"/>
    </source>
</evidence>
<dbReference type="PROSITE" id="PS00455">
    <property type="entry name" value="AMP_BINDING"/>
    <property type="match status" value="1"/>
</dbReference>
<dbReference type="Gene3D" id="3.30.300.30">
    <property type="match status" value="1"/>
</dbReference>
<feature type="domain" description="AMP-dependent synthetase/ligase" evidence="3">
    <location>
        <begin position="33"/>
        <end position="410"/>
    </location>
</feature>
<dbReference type="Pfam" id="PF00501">
    <property type="entry name" value="AMP-binding"/>
    <property type="match status" value="1"/>
</dbReference>
<evidence type="ECO:0000313" key="5">
    <source>
        <dbReference type="EMBL" id="MCJ8500705.1"/>
    </source>
</evidence>
<dbReference type="CDD" id="cd05936">
    <property type="entry name" value="FC-FACS_FadD_like"/>
    <property type="match status" value="1"/>
</dbReference>
<dbReference type="FunFam" id="3.30.300.30:FF:000008">
    <property type="entry name" value="2,3-dihydroxybenzoate-AMP ligase"/>
    <property type="match status" value="1"/>
</dbReference>
<evidence type="ECO:0000256" key="1">
    <source>
        <dbReference type="ARBA" id="ARBA00006432"/>
    </source>
</evidence>
<dbReference type="InterPro" id="IPR020845">
    <property type="entry name" value="AMP-binding_CS"/>
</dbReference>
<evidence type="ECO:0000313" key="6">
    <source>
        <dbReference type="Proteomes" id="UP001165427"/>
    </source>
</evidence>
<accession>A0AA41R4G4</accession>
<gene>
    <name evidence="5" type="ORF">MRX98_09000</name>
</gene>
<reference evidence="5" key="1">
    <citation type="submission" date="2022-04" db="EMBL/GenBank/DDBJ databases">
        <title>Desulfatitalea alkaliphila sp. nov., a novel anaerobic sulfate-reducing bacterium isolated from terrestrial mud volcano, Taman Peninsula, Russia.</title>
        <authorList>
            <person name="Khomyakova M.A."/>
            <person name="Merkel A.Y."/>
            <person name="Slobodkin A.I."/>
        </authorList>
    </citation>
    <scope>NUCLEOTIDE SEQUENCE</scope>
    <source>
        <strain evidence="5">M08but</strain>
    </source>
</reference>
<comment type="similarity">
    <text evidence="1">Belongs to the ATP-dependent AMP-binding enzyme family.</text>
</comment>
<dbReference type="SUPFAM" id="SSF56801">
    <property type="entry name" value="Acetyl-CoA synthetase-like"/>
    <property type="match status" value="1"/>
</dbReference>
<dbReference type="InterPro" id="IPR042099">
    <property type="entry name" value="ANL_N_sf"/>
</dbReference>
<comment type="caution">
    <text evidence="5">The sequence shown here is derived from an EMBL/GenBank/DDBJ whole genome shotgun (WGS) entry which is preliminary data.</text>
</comment>
<name>A0AA41R4G4_9BACT</name>
<dbReference type="Proteomes" id="UP001165427">
    <property type="component" value="Unassembled WGS sequence"/>
</dbReference>
<dbReference type="Pfam" id="PF13193">
    <property type="entry name" value="AMP-binding_C"/>
    <property type="match status" value="1"/>
</dbReference>
<dbReference type="AlphaFoldDB" id="A0AA41R4G4"/>
<dbReference type="EMBL" id="JALJRB010000008">
    <property type="protein sequence ID" value="MCJ8500705.1"/>
    <property type="molecule type" value="Genomic_DNA"/>
</dbReference>
<sequence>MNERFWQAHYDYNVPTTIRYPRIALPELLQIPANTLPDKQAINYEGAAITFQAYRRTILRMANALAAMGVEKGDRVGIQLPNCPQFLIAYYAALSLGAVVVNLNPAYALEELTKIASDTGLCTLFTLDETAPRIRDLCSRVPIPHVILTGRYEFAKRKAAVSTNSARLDWHLFASLLEGGDDERRPRIEVDTEDPAVIQFTGGTTGIPKGAVLTHANILAAVMQTSPRMFPIMQFIPPERRTALIIIPLYHVYGNLIANWSLFNAVTLILVPRFDPDEVIDLLLEVEEVTYFPAVPTMLTALINHPRIGEIDLGRKIHVVNSGAAPCPVELLERLRDMGVFITEAWGMTETASMGAFNPILGKKKPGSIGVPAPDNDIRIVDTVDGTTEVPRGQPGELLIKGPSVMKGYWNNPEETARQLVDGWLHTGDIVVQDEDGFLFIVDRKKDMIIAGGFNIYPREVDEVLYSHPKVKDAVTVGIPDAYRGETVQAFIVPKEGQTISAEEIIAFCKEKMAPYKVPRQIEFRDALPQSTAGKILRRVLRDEALNKHGQD</sequence>
<dbReference type="InterPro" id="IPR025110">
    <property type="entry name" value="AMP-bd_C"/>
</dbReference>
<proteinExistence type="inferred from homology"/>
<keyword evidence="2 5" id="KW-0436">Ligase</keyword>
<evidence type="ECO:0000259" key="3">
    <source>
        <dbReference type="Pfam" id="PF00501"/>
    </source>
</evidence>
<protein>
    <submittedName>
        <fullName evidence="5">Long-chain fatty acid--CoA ligase</fullName>
    </submittedName>
</protein>
<keyword evidence="6" id="KW-1185">Reference proteome</keyword>
<feature type="domain" description="AMP-binding enzyme C-terminal" evidence="4">
    <location>
        <begin position="460"/>
        <end position="535"/>
    </location>
</feature>
<organism evidence="5 6">
    <name type="scientific">Desulfatitalea alkaliphila</name>
    <dbReference type="NCBI Taxonomy" id="2929485"/>
    <lineage>
        <taxon>Bacteria</taxon>
        <taxon>Pseudomonadati</taxon>
        <taxon>Thermodesulfobacteriota</taxon>
        <taxon>Desulfobacteria</taxon>
        <taxon>Desulfobacterales</taxon>
        <taxon>Desulfosarcinaceae</taxon>
        <taxon>Desulfatitalea</taxon>
    </lineage>
</organism>